<reference evidence="2 3" key="1">
    <citation type="submission" date="2024-01" db="EMBL/GenBank/DDBJ databases">
        <title>A draft genome for the cacao thread blight pathogen Marasmiellus scandens.</title>
        <authorList>
            <person name="Baruah I.K."/>
            <person name="Leung J."/>
            <person name="Bukari Y."/>
            <person name="Amoako-Attah I."/>
            <person name="Meinhardt L.W."/>
            <person name="Bailey B.A."/>
            <person name="Cohen S.P."/>
        </authorList>
    </citation>
    <scope>NUCLEOTIDE SEQUENCE [LARGE SCALE GENOMIC DNA]</scope>
    <source>
        <strain evidence="2 3">GH-19</strain>
    </source>
</reference>
<dbReference type="PANTHER" id="PTHR33112:SF14">
    <property type="entry name" value="HETEROKARYON INCOMPATIBILITY DOMAIN-CONTAINING PROTEIN"/>
    <property type="match status" value="1"/>
</dbReference>
<dbReference type="EMBL" id="JBANRG010000010">
    <property type="protein sequence ID" value="KAK7462667.1"/>
    <property type="molecule type" value="Genomic_DNA"/>
</dbReference>
<evidence type="ECO:0000313" key="2">
    <source>
        <dbReference type="EMBL" id="KAK7462667.1"/>
    </source>
</evidence>
<name>A0ABR1JJW6_9AGAR</name>
<gene>
    <name evidence="2" type="ORF">VKT23_007254</name>
</gene>
<feature type="domain" description="Heterokaryon incompatibility" evidence="1">
    <location>
        <begin position="61"/>
        <end position="151"/>
    </location>
</feature>
<accession>A0ABR1JJW6</accession>
<comment type="caution">
    <text evidence="2">The sequence shown here is derived from an EMBL/GenBank/DDBJ whole genome shotgun (WGS) entry which is preliminary data.</text>
</comment>
<sequence length="549" mass="61756">MSKIIYEINLESFGLSKSPVVLNIAPLATTNRFRLIDCSRYIREKTLSVHEFSDFPVVSSYSAISYVWQGNAVDETTNIGPRFCVAGAEDGDPIGVDVLSHACTAALREGAEYVWLDRLCIIQTCKEDKRWQIERMFDIYKRCKLCLVLPGGIQRLVGLEEHTTWINRGWTLQETLAPPRVEVIYLWKLGSGMYYRDGGGRGDIVELVPGESAMTSISTLFSLHSSTKPANFFPSASASHTTFRTEIFGAPKSNTASSTVLEQTTEVAVFLLKDALVNINDKASFEERAPAIWRCALIRASSRPVDMVFSIMGLFGVTLDTHRFHKNDRLGATIALMQEILNSGRQASWLGVAPYLPANPYLSTFPVFPRTNVQGQVLFEPDSLETRKEREKHRRRAILDVRRLALPTGSMSNDGYLRIKRKAIQVYSQFDIKELDIDEGLDDSRLASGSSDHFNFRAINGTDWTGKVKEGQDNSPKAHAVLLGFYNEFSDQGIWMGPRHIEALLVKEHAPSKFHVESSFELSSRLEFWVEGWGEQELQIGGPRRWSKT</sequence>
<dbReference type="Proteomes" id="UP001498398">
    <property type="component" value="Unassembled WGS sequence"/>
</dbReference>
<organism evidence="2 3">
    <name type="scientific">Marasmiellus scandens</name>
    <dbReference type="NCBI Taxonomy" id="2682957"/>
    <lineage>
        <taxon>Eukaryota</taxon>
        <taxon>Fungi</taxon>
        <taxon>Dikarya</taxon>
        <taxon>Basidiomycota</taxon>
        <taxon>Agaricomycotina</taxon>
        <taxon>Agaricomycetes</taxon>
        <taxon>Agaricomycetidae</taxon>
        <taxon>Agaricales</taxon>
        <taxon>Marasmiineae</taxon>
        <taxon>Omphalotaceae</taxon>
        <taxon>Marasmiellus</taxon>
    </lineage>
</organism>
<proteinExistence type="predicted"/>
<evidence type="ECO:0000313" key="3">
    <source>
        <dbReference type="Proteomes" id="UP001498398"/>
    </source>
</evidence>
<dbReference type="PANTHER" id="PTHR33112">
    <property type="entry name" value="DOMAIN PROTEIN, PUTATIVE-RELATED"/>
    <property type="match status" value="1"/>
</dbReference>
<dbReference type="InterPro" id="IPR010730">
    <property type="entry name" value="HET"/>
</dbReference>
<keyword evidence="3" id="KW-1185">Reference proteome</keyword>
<dbReference type="Pfam" id="PF06985">
    <property type="entry name" value="HET"/>
    <property type="match status" value="1"/>
</dbReference>
<evidence type="ECO:0000259" key="1">
    <source>
        <dbReference type="Pfam" id="PF06985"/>
    </source>
</evidence>
<protein>
    <recommendedName>
        <fullName evidence="1">Heterokaryon incompatibility domain-containing protein</fullName>
    </recommendedName>
</protein>